<proteinExistence type="predicted"/>
<comment type="caution">
    <text evidence="1">The sequence shown here is derived from an EMBL/GenBank/DDBJ whole genome shotgun (WGS) entry which is preliminary data.</text>
</comment>
<gene>
    <name evidence="1" type="ORF">Pint_11276</name>
</gene>
<dbReference type="EMBL" id="CM047747">
    <property type="protein sequence ID" value="KAJ0016713.1"/>
    <property type="molecule type" value="Genomic_DNA"/>
</dbReference>
<name>A0ACC0XEA3_9ROSI</name>
<accession>A0ACC0XEA3</accession>
<evidence type="ECO:0000313" key="1">
    <source>
        <dbReference type="EMBL" id="KAJ0016713.1"/>
    </source>
</evidence>
<keyword evidence="2" id="KW-1185">Reference proteome</keyword>
<evidence type="ECO:0000313" key="2">
    <source>
        <dbReference type="Proteomes" id="UP001163603"/>
    </source>
</evidence>
<sequence length="72" mass="8862">MNNKILNSLTSNWELWFFLEFVLLFYAYKMKPWITPIKLLIFDFNENANSNKKKKLERKMNIFLFQIFLCDC</sequence>
<reference evidence="2" key="1">
    <citation type="journal article" date="2023" name="G3 (Bethesda)">
        <title>Genome assembly and association tests identify interacting loci associated with vigor, precocity, and sex in interspecific pistachio rootstocks.</title>
        <authorList>
            <person name="Palmer W."/>
            <person name="Jacygrad E."/>
            <person name="Sagayaradj S."/>
            <person name="Cavanaugh K."/>
            <person name="Han R."/>
            <person name="Bertier L."/>
            <person name="Beede B."/>
            <person name="Kafkas S."/>
            <person name="Golino D."/>
            <person name="Preece J."/>
            <person name="Michelmore R."/>
        </authorList>
    </citation>
    <scope>NUCLEOTIDE SEQUENCE [LARGE SCALE GENOMIC DNA]</scope>
</reference>
<dbReference type="Proteomes" id="UP001163603">
    <property type="component" value="Chromosome 12"/>
</dbReference>
<protein>
    <submittedName>
        <fullName evidence="1">Uncharacterized protein</fullName>
    </submittedName>
</protein>
<organism evidence="1 2">
    <name type="scientific">Pistacia integerrima</name>
    <dbReference type="NCBI Taxonomy" id="434235"/>
    <lineage>
        <taxon>Eukaryota</taxon>
        <taxon>Viridiplantae</taxon>
        <taxon>Streptophyta</taxon>
        <taxon>Embryophyta</taxon>
        <taxon>Tracheophyta</taxon>
        <taxon>Spermatophyta</taxon>
        <taxon>Magnoliopsida</taxon>
        <taxon>eudicotyledons</taxon>
        <taxon>Gunneridae</taxon>
        <taxon>Pentapetalae</taxon>
        <taxon>rosids</taxon>
        <taxon>malvids</taxon>
        <taxon>Sapindales</taxon>
        <taxon>Anacardiaceae</taxon>
        <taxon>Pistacia</taxon>
    </lineage>
</organism>